<evidence type="ECO:0000256" key="6">
    <source>
        <dbReference type="ARBA" id="ARBA00047334"/>
    </source>
</evidence>
<dbReference type="GeneID" id="68901547"/>
<dbReference type="Proteomes" id="UP000020406">
    <property type="component" value="Unassembled WGS sequence"/>
</dbReference>
<dbReference type="GO" id="GO:0000287">
    <property type="term" value="F:magnesium ion binding"/>
    <property type="evidence" value="ECO:0007669"/>
    <property type="project" value="UniProtKB-UniRule"/>
</dbReference>
<comment type="similarity">
    <text evidence="9 10">Belongs to the thiamine-phosphate synthase family.</text>
</comment>
<evidence type="ECO:0000256" key="8">
    <source>
        <dbReference type="ARBA" id="ARBA00047883"/>
    </source>
</evidence>
<feature type="binding site" evidence="9">
    <location>
        <position position="87"/>
    </location>
    <ligand>
        <name>Mg(2+)</name>
        <dbReference type="ChEBI" id="CHEBI:18420"/>
    </ligand>
</feature>
<comment type="caution">
    <text evidence="13">The sequence shown here is derived from an EMBL/GenBank/DDBJ whole genome shotgun (WGS) entry which is preliminary data.</text>
</comment>
<dbReference type="GO" id="GO:0005737">
    <property type="term" value="C:cytoplasm"/>
    <property type="evidence" value="ECO:0007669"/>
    <property type="project" value="TreeGrafter"/>
</dbReference>
<keyword evidence="16" id="KW-1185">Reference proteome</keyword>
<evidence type="ECO:0000313" key="13">
    <source>
        <dbReference type="EMBL" id="EWS78878.1"/>
    </source>
</evidence>
<dbReference type="STRING" id="1444770.AF72_03280"/>
<dbReference type="EC" id="2.5.1.3" evidence="9"/>
<evidence type="ECO:0000256" key="5">
    <source>
        <dbReference type="ARBA" id="ARBA00022977"/>
    </source>
</evidence>
<dbReference type="AlphaFoldDB" id="Z9JLL2"/>
<feature type="binding site" evidence="9">
    <location>
        <position position="136"/>
    </location>
    <ligand>
        <name>4-amino-2-methyl-5-(diphosphooxymethyl)pyrimidine</name>
        <dbReference type="ChEBI" id="CHEBI:57841"/>
    </ligand>
</feature>
<dbReference type="InterPro" id="IPR036206">
    <property type="entry name" value="ThiamineP_synth_sf"/>
</dbReference>
<keyword evidence="3 9" id="KW-0479">Metal-binding</keyword>
<keyword evidence="4 9" id="KW-0460">Magnesium</keyword>
<dbReference type="EMBL" id="JDSQ01000004">
    <property type="protein sequence ID" value="EWS78878.1"/>
    <property type="molecule type" value="Genomic_DNA"/>
</dbReference>
<dbReference type="InterPro" id="IPR022998">
    <property type="entry name" value="ThiamineP_synth_TenI"/>
</dbReference>
<dbReference type="CDD" id="cd00564">
    <property type="entry name" value="TMP_TenI"/>
    <property type="match status" value="1"/>
</dbReference>
<feature type="domain" description="Thiamine phosphate synthase/TenI" evidence="12">
    <location>
        <begin position="7"/>
        <end position="185"/>
    </location>
</feature>
<feature type="binding site" evidence="9">
    <location>
        <begin position="35"/>
        <end position="39"/>
    </location>
    <ligand>
        <name>4-amino-2-methyl-5-(diphosphooxymethyl)pyrimidine</name>
        <dbReference type="ChEBI" id="CHEBI:57841"/>
    </ligand>
</feature>
<dbReference type="GO" id="GO:0009228">
    <property type="term" value="P:thiamine biosynthetic process"/>
    <property type="evidence" value="ECO:0007669"/>
    <property type="project" value="UniProtKB-KW"/>
</dbReference>
<keyword evidence="5 9" id="KW-0784">Thiamine biosynthesis</keyword>
<dbReference type="PANTHER" id="PTHR20857">
    <property type="entry name" value="THIAMINE-PHOSPHATE PYROPHOSPHORYLASE"/>
    <property type="match status" value="1"/>
</dbReference>
<dbReference type="EMBL" id="JAJPPU010000001">
    <property type="protein sequence ID" value="MCD8472523.1"/>
    <property type="molecule type" value="Genomic_DNA"/>
</dbReference>
<comment type="catalytic activity">
    <reaction evidence="7 9 10">
        <text>2-(2-carboxy-4-methylthiazol-5-yl)ethyl phosphate + 4-amino-2-methyl-5-(diphosphooxymethyl)pyrimidine + 2 H(+) = thiamine phosphate + CO2 + diphosphate</text>
        <dbReference type="Rhea" id="RHEA:47848"/>
        <dbReference type="ChEBI" id="CHEBI:15378"/>
        <dbReference type="ChEBI" id="CHEBI:16526"/>
        <dbReference type="ChEBI" id="CHEBI:33019"/>
        <dbReference type="ChEBI" id="CHEBI:37575"/>
        <dbReference type="ChEBI" id="CHEBI:57841"/>
        <dbReference type="ChEBI" id="CHEBI:62890"/>
        <dbReference type="EC" id="2.5.1.3"/>
    </reaction>
</comment>
<evidence type="ECO:0000313" key="15">
    <source>
        <dbReference type="Proteomes" id="UP000020406"/>
    </source>
</evidence>
<reference evidence="14" key="2">
    <citation type="submission" date="2021-11" db="EMBL/GenBank/DDBJ databases">
        <title>Genome sequence of Xylella taiwanensis PLS432.</title>
        <authorList>
            <person name="Weng L.-W."/>
            <person name="Su C.-C."/>
            <person name="Tsai C.-W."/>
            <person name="Kuo C.-H."/>
        </authorList>
    </citation>
    <scope>NUCLEOTIDE SEQUENCE</scope>
    <source>
        <strain evidence="14">PLS432</strain>
    </source>
</reference>
<dbReference type="UniPathway" id="UPA00060">
    <property type="reaction ID" value="UER00141"/>
</dbReference>
<evidence type="ECO:0000256" key="2">
    <source>
        <dbReference type="ARBA" id="ARBA00022679"/>
    </source>
</evidence>
<dbReference type="PANTHER" id="PTHR20857:SF15">
    <property type="entry name" value="THIAMINE-PHOSPHATE SYNTHASE"/>
    <property type="match status" value="1"/>
</dbReference>
<dbReference type="KEGG" id="xtw:AB672_09590"/>
<dbReference type="HAMAP" id="MF_00097">
    <property type="entry name" value="TMP_synthase"/>
    <property type="match status" value="1"/>
</dbReference>
<comment type="cofactor">
    <cofactor evidence="9">
        <name>Mg(2+)</name>
        <dbReference type="ChEBI" id="CHEBI:18420"/>
    </cofactor>
    <text evidence="9">Binds 1 Mg(2+) ion per subunit.</text>
</comment>
<name>Z9JLL2_9GAMM</name>
<dbReference type="SUPFAM" id="SSF51391">
    <property type="entry name" value="Thiamin phosphate synthase"/>
    <property type="match status" value="1"/>
</dbReference>
<comment type="catalytic activity">
    <reaction evidence="8 9 10">
        <text>2-[(2R,5Z)-2-carboxy-4-methylthiazol-5(2H)-ylidene]ethyl phosphate + 4-amino-2-methyl-5-(diphosphooxymethyl)pyrimidine + 2 H(+) = thiamine phosphate + CO2 + diphosphate</text>
        <dbReference type="Rhea" id="RHEA:47844"/>
        <dbReference type="ChEBI" id="CHEBI:15378"/>
        <dbReference type="ChEBI" id="CHEBI:16526"/>
        <dbReference type="ChEBI" id="CHEBI:33019"/>
        <dbReference type="ChEBI" id="CHEBI:37575"/>
        <dbReference type="ChEBI" id="CHEBI:57841"/>
        <dbReference type="ChEBI" id="CHEBI:62899"/>
        <dbReference type="EC" id="2.5.1.3"/>
    </reaction>
</comment>
<protein>
    <recommendedName>
        <fullName evidence="9">Thiamine-phosphate synthase</fullName>
        <shortName evidence="9">TP synthase</shortName>
        <shortName evidence="9">TPS</shortName>
        <ecNumber evidence="9">2.5.1.3</ecNumber>
    </recommendedName>
    <alternativeName>
        <fullName evidence="9">Thiamine-phosphate pyrophosphorylase</fullName>
        <shortName evidence="9">TMP pyrophosphorylase</shortName>
        <shortName evidence="9">TMP-PPase</shortName>
    </alternativeName>
</protein>
<proteinExistence type="inferred from homology"/>
<evidence type="ECO:0000256" key="3">
    <source>
        <dbReference type="ARBA" id="ARBA00022723"/>
    </source>
</evidence>
<evidence type="ECO:0000259" key="12">
    <source>
        <dbReference type="Pfam" id="PF02581"/>
    </source>
</evidence>
<dbReference type="Proteomes" id="UP001430701">
    <property type="component" value="Unassembled WGS sequence"/>
</dbReference>
<feature type="binding site" evidence="9">
    <location>
        <begin position="182"/>
        <end position="183"/>
    </location>
    <ligand>
        <name>2-[(2R,5Z)-2-carboxy-4-methylthiazol-5(2H)-ylidene]ethyl phosphate</name>
        <dbReference type="ChEBI" id="CHEBI:62899"/>
    </ligand>
</feature>
<evidence type="ECO:0000256" key="10">
    <source>
        <dbReference type="RuleBase" id="RU003826"/>
    </source>
</evidence>
<evidence type="ECO:0000256" key="1">
    <source>
        <dbReference type="ARBA" id="ARBA00005165"/>
    </source>
</evidence>
<reference evidence="13 15" key="1">
    <citation type="journal article" date="2014" name="Genome Announc.">
        <title>Draft Genome Sequence of Xylella fastidiosa Pear Leaf Scorch Strain in Taiwan.</title>
        <authorList>
            <person name="Su C.C."/>
            <person name="Deng W.L."/>
            <person name="Jan F.J."/>
            <person name="Chang C.J."/>
            <person name="Huang H."/>
            <person name="Chen J."/>
        </authorList>
    </citation>
    <scope>NUCLEOTIDE SEQUENCE [LARGE SCALE GENOMIC DNA]</scope>
    <source>
        <strain evidence="13 15">PLS229</strain>
    </source>
</reference>
<comment type="catalytic activity">
    <reaction evidence="6 9 10">
        <text>4-methyl-5-(2-phosphooxyethyl)-thiazole + 4-amino-2-methyl-5-(diphosphooxymethyl)pyrimidine + H(+) = thiamine phosphate + diphosphate</text>
        <dbReference type="Rhea" id="RHEA:22328"/>
        <dbReference type="ChEBI" id="CHEBI:15378"/>
        <dbReference type="ChEBI" id="CHEBI:33019"/>
        <dbReference type="ChEBI" id="CHEBI:37575"/>
        <dbReference type="ChEBI" id="CHEBI:57841"/>
        <dbReference type="ChEBI" id="CHEBI:58296"/>
        <dbReference type="EC" id="2.5.1.3"/>
    </reaction>
</comment>
<accession>Z9JLL2</accession>
<dbReference type="Gene3D" id="3.20.20.70">
    <property type="entry name" value="Aldolase class I"/>
    <property type="match status" value="1"/>
</dbReference>
<dbReference type="GO" id="GO:0004789">
    <property type="term" value="F:thiamine-phosphate diphosphorylase activity"/>
    <property type="evidence" value="ECO:0007669"/>
    <property type="project" value="UniProtKB-UniRule"/>
</dbReference>
<organism evidence="13 15">
    <name type="scientific">Xylella taiwanensis</name>
    <dbReference type="NCBI Taxonomy" id="1444770"/>
    <lineage>
        <taxon>Bacteria</taxon>
        <taxon>Pseudomonadati</taxon>
        <taxon>Pseudomonadota</taxon>
        <taxon>Gammaproteobacteria</taxon>
        <taxon>Lysobacterales</taxon>
        <taxon>Lysobacteraceae</taxon>
        <taxon>Xylella</taxon>
    </lineage>
</organism>
<dbReference type="InterPro" id="IPR034291">
    <property type="entry name" value="TMP_synthase"/>
</dbReference>
<dbReference type="PATRIC" id="fig|1444770.3.peg.809"/>
<evidence type="ECO:0000313" key="14">
    <source>
        <dbReference type="EMBL" id="MCD8472523.1"/>
    </source>
</evidence>
<comment type="pathway">
    <text evidence="1 9 11">Cofactor biosynthesis; thiamine diphosphate biosynthesis; thiamine phosphate from 4-amino-2-methyl-5-diphosphomethylpyrimidine and 4-methyl-5-(2-phosphoethyl)-thiazole: step 1/1.</text>
</comment>
<dbReference type="eggNOG" id="COG0352">
    <property type="taxonomic scope" value="Bacteria"/>
</dbReference>
<feature type="binding site" evidence="9">
    <location>
        <position position="162"/>
    </location>
    <ligand>
        <name>2-[(2R,5Z)-2-carboxy-4-methylthiazol-5(2H)-ylidene]ethyl phosphate</name>
        <dbReference type="ChEBI" id="CHEBI:62899"/>
    </ligand>
</feature>
<feature type="binding site" evidence="9">
    <location>
        <position position="68"/>
    </location>
    <ligand>
        <name>Mg(2+)</name>
        <dbReference type="ChEBI" id="CHEBI:18420"/>
    </ligand>
</feature>
<feature type="binding site" evidence="9">
    <location>
        <position position="67"/>
    </location>
    <ligand>
        <name>4-amino-2-methyl-5-(diphosphooxymethyl)pyrimidine</name>
        <dbReference type="ChEBI" id="CHEBI:57841"/>
    </ligand>
</feature>
<dbReference type="GO" id="GO:0009229">
    <property type="term" value="P:thiamine diphosphate biosynthetic process"/>
    <property type="evidence" value="ECO:0007669"/>
    <property type="project" value="UniProtKB-UniRule"/>
</dbReference>
<dbReference type="InterPro" id="IPR013785">
    <property type="entry name" value="Aldolase_TIM"/>
</dbReference>
<evidence type="ECO:0000256" key="7">
    <source>
        <dbReference type="ARBA" id="ARBA00047851"/>
    </source>
</evidence>
<evidence type="ECO:0000256" key="11">
    <source>
        <dbReference type="RuleBase" id="RU004253"/>
    </source>
</evidence>
<comment type="function">
    <text evidence="9">Condenses 4-methyl-5-(beta-hydroxyethyl)thiazole monophosphate (THZ-P) and 2-methyl-4-amino-5-hydroxymethyl pyrimidine pyrophosphate (HMP-PP) to form thiamine monophosphate (TMP).</text>
</comment>
<dbReference type="NCBIfam" id="TIGR00693">
    <property type="entry name" value="thiE"/>
    <property type="match status" value="1"/>
</dbReference>
<evidence type="ECO:0000313" key="16">
    <source>
        <dbReference type="Proteomes" id="UP001430701"/>
    </source>
</evidence>
<evidence type="ECO:0000256" key="4">
    <source>
        <dbReference type="ARBA" id="ARBA00022842"/>
    </source>
</evidence>
<gene>
    <name evidence="9 14" type="primary">thiE</name>
    <name evidence="13" type="ORF">AF72_03280</name>
    <name evidence="14" type="ORF">LPH55_03305</name>
</gene>
<dbReference type="RefSeq" id="WP_038270537.1">
    <property type="nucleotide sequence ID" value="NZ_CP053627.1"/>
</dbReference>
<keyword evidence="2 9" id="KW-0808">Transferase</keyword>
<dbReference type="Pfam" id="PF02581">
    <property type="entry name" value="TMP-TENI"/>
    <property type="match status" value="1"/>
</dbReference>
<evidence type="ECO:0000256" key="9">
    <source>
        <dbReference type="HAMAP-Rule" id="MF_00097"/>
    </source>
</evidence>
<sequence>MSQPRGIYLITPDEIDTARLLAHTAPLLSSIVWLQYRNKRANTALRAEQAQALLALCRPAGVPLLINDDVELAQTIGADGVHLGMHDDHPTVARARLGPHAIIGVSCYNQLERAQQAVKAGASYVGFGAFYPSHTKVTPYRATLELLHQTTHLGVPRVAIGGLTPENIAPIIEAGADLLAVISGIYYAKNPVAALTAYHSRFNI</sequence>
<feature type="binding site" evidence="9">
    <location>
        <begin position="133"/>
        <end position="135"/>
    </location>
    <ligand>
        <name>2-[(2R,5Z)-2-carboxy-4-methylthiazol-5(2H)-ylidene]ethyl phosphate</name>
        <dbReference type="ChEBI" id="CHEBI:62899"/>
    </ligand>
</feature>
<feature type="binding site" evidence="9">
    <location>
        <position position="106"/>
    </location>
    <ligand>
        <name>4-amino-2-methyl-5-(diphosphooxymethyl)pyrimidine</name>
        <dbReference type="ChEBI" id="CHEBI:57841"/>
    </ligand>
</feature>
<dbReference type="OrthoDB" id="9789949at2"/>